<gene>
    <name evidence="2" type="ORF">PCOR1329_LOCUS36093</name>
</gene>
<evidence type="ECO:0000256" key="1">
    <source>
        <dbReference type="SAM" id="MobiDB-lite"/>
    </source>
</evidence>
<proteinExistence type="predicted"/>
<dbReference type="Proteomes" id="UP001189429">
    <property type="component" value="Unassembled WGS sequence"/>
</dbReference>
<protein>
    <submittedName>
        <fullName evidence="2">Uncharacterized protein</fullName>
    </submittedName>
</protein>
<comment type="caution">
    <text evidence="2">The sequence shown here is derived from an EMBL/GenBank/DDBJ whole genome shotgun (WGS) entry which is preliminary data.</text>
</comment>
<feature type="compositionally biased region" description="Low complexity" evidence="1">
    <location>
        <begin position="23"/>
        <end position="49"/>
    </location>
</feature>
<reference evidence="2" key="1">
    <citation type="submission" date="2023-10" db="EMBL/GenBank/DDBJ databases">
        <authorList>
            <person name="Chen Y."/>
            <person name="Shah S."/>
            <person name="Dougan E. K."/>
            <person name="Thang M."/>
            <person name="Chan C."/>
        </authorList>
    </citation>
    <scope>NUCLEOTIDE SEQUENCE [LARGE SCALE GENOMIC DNA]</scope>
</reference>
<sequence>MGEVFSTGVADTSEGSETDADLSAAARSSSSGACGPSASRSSSASAGRVAGRRCWRTTSRAGILHALGGEPGRRHGRSERP</sequence>
<feature type="region of interest" description="Disordered" evidence="1">
    <location>
        <begin position="1"/>
        <end position="81"/>
    </location>
</feature>
<feature type="non-terminal residue" evidence="2">
    <location>
        <position position="81"/>
    </location>
</feature>
<evidence type="ECO:0000313" key="2">
    <source>
        <dbReference type="EMBL" id="CAK0840731.1"/>
    </source>
</evidence>
<dbReference type="EMBL" id="CAUYUJ010014396">
    <property type="protein sequence ID" value="CAK0840731.1"/>
    <property type="molecule type" value="Genomic_DNA"/>
</dbReference>
<organism evidence="2 3">
    <name type="scientific">Prorocentrum cordatum</name>
    <dbReference type="NCBI Taxonomy" id="2364126"/>
    <lineage>
        <taxon>Eukaryota</taxon>
        <taxon>Sar</taxon>
        <taxon>Alveolata</taxon>
        <taxon>Dinophyceae</taxon>
        <taxon>Prorocentrales</taxon>
        <taxon>Prorocentraceae</taxon>
        <taxon>Prorocentrum</taxon>
    </lineage>
</organism>
<evidence type="ECO:0000313" key="3">
    <source>
        <dbReference type="Proteomes" id="UP001189429"/>
    </source>
</evidence>
<keyword evidence="3" id="KW-1185">Reference proteome</keyword>
<accession>A0ABN9T6Q9</accession>
<name>A0ABN9T6Q9_9DINO</name>